<accession>A0A1I7C3W6</accession>
<keyword evidence="1" id="KW-0732">Signal</keyword>
<dbReference type="AlphaFoldDB" id="A0A1I7C3W6"/>
<evidence type="ECO:0000313" key="2">
    <source>
        <dbReference type="EMBL" id="SFT94106.1"/>
    </source>
</evidence>
<evidence type="ECO:0000313" key="3">
    <source>
        <dbReference type="Proteomes" id="UP000183371"/>
    </source>
</evidence>
<feature type="signal peptide" evidence="1">
    <location>
        <begin position="1"/>
        <end position="30"/>
    </location>
</feature>
<evidence type="ECO:0000256" key="1">
    <source>
        <dbReference type="SAM" id="SignalP"/>
    </source>
</evidence>
<keyword evidence="3" id="KW-1185">Reference proteome</keyword>
<dbReference type="EMBL" id="FPBD01000005">
    <property type="protein sequence ID" value="SFT94106.1"/>
    <property type="molecule type" value="Genomic_DNA"/>
</dbReference>
<proteinExistence type="predicted"/>
<reference evidence="3" key="1">
    <citation type="submission" date="2016-10" db="EMBL/GenBank/DDBJ databases">
        <authorList>
            <person name="Varghese N."/>
            <person name="Submissions S."/>
        </authorList>
    </citation>
    <scope>NUCLEOTIDE SEQUENCE [LARGE SCALE GENOMIC DNA]</scope>
    <source>
        <strain evidence="3">DSM 17465</strain>
    </source>
</reference>
<protein>
    <submittedName>
        <fullName evidence="2">Uncharacterized protein</fullName>
    </submittedName>
</protein>
<dbReference type="RefSeq" id="WP_054784412.1">
    <property type="nucleotide sequence ID" value="NZ_FPBD01000005.1"/>
</dbReference>
<feature type="chain" id="PRO_5010191291" evidence="1">
    <location>
        <begin position="31"/>
        <end position="190"/>
    </location>
</feature>
<dbReference type="Proteomes" id="UP000183371">
    <property type="component" value="Unassembled WGS sequence"/>
</dbReference>
<sequence length="190" mass="20476">MPFTVKGMSAAKAATYSIFAVALLGSAASAEEATALSADFKAAQDAYAVAWQQQPLAFTAAKFIALPAESYGSYTPLETAEFQSGDPLTVYAEPVGFSYKETGGKYAIDLSVDFELRNTTGQVLASQDGFTTLHSESFNQIREYQTSLSFNLTGLQTGEYVLKVRFNDENSDKSGSFELPFSMTEAALQN</sequence>
<name>A0A1I7C3W6_9HYPH</name>
<organism evidence="2 3">
    <name type="scientific">Pseudovibrio denitrificans</name>
    <dbReference type="NCBI Taxonomy" id="258256"/>
    <lineage>
        <taxon>Bacteria</taxon>
        <taxon>Pseudomonadati</taxon>
        <taxon>Pseudomonadota</taxon>
        <taxon>Alphaproteobacteria</taxon>
        <taxon>Hyphomicrobiales</taxon>
        <taxon>Stappiaceae</taxon>
        <taxon>Pseudovibrio</taxon>
    </lineage>
</organism>
<gene>
    <name evidence="2" type="ORF">SAMN05444141_105133</name>
</gene>